<reference evidence="2 3" key="1">
    <citation type="journal article" date="2014" name="Science">
        <title>Plant genetics. Early allopolyploid evolution in the post-Neolithic Brassica napus oilseed genome.</title>
        <authorList>
            <person name="Chalhoub B."/>
            <person name="Denoeud F."/>
            <person name="Liu S."/>
            <person name="Parkin I.A."/>
            <person name="Tang H."/>
            <person name="Wang X."/>
            <person name="Chiquet J."/>
            <person name="Belcram H."/>
            <person name="Tong C."/>
            <person name="Samans B."/>
            <person name="Correa M."/>
            <person name="Da Silva C."/>
            <person name="Just J."/>
            <person name="Falentin C."/>
            <person name="Koh C.S."/>
            <person name="Le Clainche I."/>
            <person name="Bernard M."/>
            <person name="Bento P."/>
            <person name="Noel B."/>
            <person name="Labadie K."/>
            <person name="Alberti A."/>
            <person name="Charles M."/>
            <person name="Arnaud D."/>
            <person name="Guo H."/>
            <person name="Daviaud C."/>
            <person name="Alamery S."/>
            <person name="Jabbari K."/>
            <person name="Zhao M."/>
            <person name="Edger P.P."/>
            <person name="Chelaifa H."/>
            <person name="Tack D."/>
            <person name="Lassalle G."/>
            <person name="Mestiri I."/>
            <person name="Schnel N."/>
            <person name="Le Paslier M.C."/>
            <person name="Fan G."/>
            <person name="Renault V."/>
            <person name="Bayer P.E."/>
            <person name="Golicz A.A."/>
            <person name="Manoli S."/>
            <person name="Lee T.H."/>
            <person name="Thi V.H."/>
            <person name="Chalabi S."/>
            <person name="Hu Q."/>
            <person name="Fan C."/>
            <person name="Tollenaere R."/>
            <person name="Lu Y."/>
            <person name="Battail C."/>
            <person name="Shen J."/>
            <person name="Sidebottom C.H."/>
            <person name="Wang X."/>
            <person name="Canaguier A."/>
            <person name="Chauveau A."/>
            <person name="Berard A."/>
            <person name="Deniot G."/>
            <person name="Guan M."/>
            <person name="Liu Z."/>
            <person name="Sun F."/>
            <person name="Lim Y.P."/>
            <person name="Lyons E."/>
            <person name="Town C.D."/>
            <person name="Bancroft I."/>
            <person name="Wang X."/>
            <person name="Meng J."/>
            <person name="Ma J."/>
            <person name="Pires J.C."/>
            <person name="King G.J."/>
            <person name="Brunel D."/>
            <person name="Delourme R."/>
            <person name="Renard M."/>
            <person name="Aury J.M."/>
            <person name="Adams K.L."/>
            <person name="Batley J."/>
            <person name="Snowdon R.J."/>
            <person name="Tost J."/>
            <person name="Edwards D."/>
            <person name="Zhou Y."/>
            <person name="Hua W."/>
            <person name="Sharpe A.G."/>
            <person name="Paterson A.H."/>
            <person name="Guan C."/>
            <person name="Wincker P."/>
        </authorList>
    </citation>
    <scope>NUCLEOTIDE SEQUENCE [LARGE SCALE GENOMIC DNA]</scope>
    <source>
        <strain evidence="3">cv. Darmor-bzh</strain>
    </source>
</reference>
<dbReference type="SUPFAM" id="SSF52047">
    <property type="entry name" value="RNI-like"/>
    <property type="match status" value="1"/>
</dbReference>
<dbReference type="Gramene" id="CDY50412">
    <property type="protein sequence ID" value="CDY50412"/>
    <property type="gene ID" value="GSBRNA2T00096651001"/>
</dbReference>
<dbReference type="InterPro" id="IPR055294">
    <property type="entry name" value="FBL60-like"/>
</dbReference>
<sequence length="443" mass="50834">MDHISGLPDEILCHILSFCPTKRAALTSVLSTRWRDLIAFVPNLYIDDSAFLHPELRKRERYEILQSFMAFVDSVLALQGDSPIGEFSLKCKTASRDRVDGWICNVLQRGVSDVELLIEDDVDYLLPQEMLVSRTLTKLRLRNARLPGGVEAAFFLPMLKTLVLKEARVYSDKLEMLLPTLPVLEELYIHPLTRRRSRCTVSSASLKELGITVTAEGKSSISKSFSFDTPNLLYLNYCDFMAEDYPKVNLSNVVEVVLNLIASTSQINQIRSSNNNNEVLWYGNVWKLMNGIRNVKKLAVSDSTFQWFPLCCELVNNLEWLRFCCFNPYGCKAMPVILRKCPHLDTLVFQGLSEYWKDKCRDACDCISREDKSRLLMKKIQIKGFRGTNAEMGVLAHFLKYFPCLKEIQIYAGENCTTDIFEHIVKLVNLYNESYQLVVHFLK</sequence>
<dbReference type="SUPFAM" id="SSF81383">
    <property type="entry name" value="F-box domain"/>
    <property type="match status" value="1"/>
</dbReference>
<dbReference type="AlphaFoldDB" id="A0A078IKH6"/>
<dbReference type="CDD" id="cd22160">
    <property type="entry name" value="F-box_AtFBL13-like"/>
    <property type="match status" value="1"/>
</dbReference>
<dbReference type="PANTHER" id="PTHR31293:SF25">
    <property type="entry name" value="F-BOX_RNI SUPERFAMILY PROTEIN"/>
    <property type="match status" value="1"/>
</dbReference>
<dbReference type="InterPro" id="IPR032675">
    <property type="entry name" value="LRR_dom_sf"/>
</dbReference>
<proteinExistence type="predicted"/>
<dbReference type="Gene3D" id="3.80.10.10">
    <property type="entry name" value="Ribonuclease Inhibitor"/>
    <property type="match status" value="1"/>
</dbReference>
<dbReference type="InterPro" id="IPR055411">
    <property type="entry name" value="LRR_FXL15/At3g58940/PEG3-like"/>
</dbReference>
<dbReference type="STRING" id="3708.A0A078IKH6"/>
<dbReference type="Pfam" id="PF24758">
    <property type="entry name" value="LRR_At5g56370"/>
    <property type="match status" value="1"/>
</dbReference>
<protein>
    <submittedName>
        <fullName evidence="2">BnaC03g45060D protein</fullName>
    </submittedName>
</protein>
<evidence type="ECO:0000313" key="3">
    <source>
        <dbReference type="Proteomes" id="UP000028999"/>
    </source>
</evidence>
<dbReference type="Gene3D" id="1.20.1280.50">
    <property type="match status" value="1"/>
</dbReference>
<dbReference type="PaxDb" id="3708-A0A078IKH6"/>
<dbReference type="Pfam" id="PF00646">
    <property type="entry name" value="F-box"/>
    <property type="match status" value="1"/>
</dbReference>
<dbReference type="Proteomes" id="UP000028999">
    <property type="component" value="Unassembled WGS sequence"/>
</dbReference>
<organism evidence="2 3">
    <name type="scientific">Brassica napus</name>
    <name type="common">Rape</name>
    <dbReference type="NCBI Taxonomy" id="3708"/>
    <lineage>
        <taxon>Eukaryota</taxon>
        <taxon>Viridiplantae</taxon>
        <taxon>Streptophyta</taxon>
        <taxon>Embryophyta</taxon>
        <taxon>Tracheophyta</taxon>
        <taxon>Spermatophyta</taxon>
        <taxon>Magnoliopsida</taxon>
        <taxon>eudicotyledons</taxon>
        <taxon>Gunneridae</taxon>
        <taxon>Pentapetalae</taxon>
        <taxon>rosids</taxon>
        <taxon>malvids</taxon>
        <taxon>Brassicales</taxon>
        <taxon>Brassicaceae</taxon>
        <taxon>Brassiceae</taxon>
        <taxon>Brassica</taxon>
    </lineage>
</organism>
<dbReference type="InterPro" id="IPR036047">
    <property type="entry name" value="F-box-like_dom_sf"/>
</dbReference>
<accession>A0A078IKH6</accession>
<name>A0A078IKH6_BRANA</name>
<gene>
    <name evidence="2" type="primary">BnaC03g45060D</name>
    <name evidence="2" type="ORF">GSBRNA2T00096651001</name>
</gene>
<dbReference type="InterPro" id="IPR001810">
    <property type="entry name" value="F-box_dom"/>
</dbReference>
<dbReference type="SMART" id="SM00579">
    <property type="entry name" value="FBD"/>
    <property type="match status" value="1"/>
</dbReference>
<dbReference type="InterPro" id="IPR006566">
    <property type="entry name" value="FBD"/>
</dbReference>
<evidence type="ECO:0000259" key="1">
    <source>
        <dbReference type="SMART" id="SM00579"/>
    </source>
</evidence>
<evidence type="ECO:0000313" key="2">
    <source>
        <dbReference type="EMBL" id="CDY50412.1"/>
    </source>
</evidence>
<keyword evidence="3" id="KW-1185">Reference proteome</keyword>
<dbReference type="InterPro" id="IPR053781">
    <property type="entry name" value="F-box_AtFBL13-like"/>
</dbReference>
<dbReference type="PANTHER" id="PTHR31293">
    <property type="entry name" value="RNI-LIKE SUPERFAMILY PROTEIN"/>
    <property type="match status" value="1"/>
</dbReference>
<dbReference type="EMBL" id="LK032907">
    <property type="protein sequence ID" value="CDY50412.1"/>
    <property type="molecule type" value="Genomic_DNA"/>
</dbReference>
<feature type="domain" description="FBD" evidence="1">
    <location>
        <begin position="370"/>
        <end position="440"/>
    </location>
</feature>
<dbReference type="OMA" id="YCATIRV"/>